<protein>
    <recommendedName>
        <fullName evidence="3">DUF4145 domain-containing protein</fullName>
    </recommendedName>
</protein>
<evidence type="ECO:0000313" key="1">
    <source>
        <dbReference type="EMBL" id="PIT97043.1"/>
    </source>
</evidence>
<accession>A0A2M6WW70</accession>
<sequence length="139" mass="16381">MTKKRFEDNLAQNIFSAIEKGFSFVSTLISGKPKCASELASTIERKLSEINSLDDKSKIIEYDKLTSYTLTKMGVRGETFSQKIKNYKKYIRESEYRDIWRAHIVRNKISHEIDYNPPLNELKDAQIKFYKFLRRVKSE</sequence>
<dbReference type="Proteomes" id="UP000228596">
    <property type="component" value="Unassembled WGS sequence"/>
</dbReference>
<dbReference type="AlphaFoldDB" id="A0A2M6WW70"/>
<gene>
    <name evidence="1" type="ORF">COT77_03620</name>
</gene>
<dbReference type="EMBL" id="PEZV01000041">
    <property type="protein sequence ID" value="PIT97043.1"/>
    <property type="molecule type" value="Genomic_DNA"/>
</dbReference>
<evidence type="ECO:0000313" key="2">
    <source>
        <dbReference type="Proteomes" id="UP000228596"/>
    </source>
</evidence>
<proteinExistence type="predicted"/>
<comment type="caution">
    <text evidence="1">The sequence shown here is derived from an EMBL/GenBank/DDBJ whole genome shotgun (WGS) entry which is preliminary data.</text>
</comment>
<organism evidence="1 2">
    <name type="scientific">Candidatus Berkelbacteria bacterium CG10_big_fil_rev_8_21_14_0_10_41_12</name>
    <dbReference type="NCBI Taxonomy" id="1974513"/>
    <lineage>
        <taxon>Bacteria</taxon>
        <taxon>Candidatus Berkelbacteria</taxon>
    </lineage>
</organism>
<reference evidence="2" key="1">
    <citation type="submission" date="2017-09" db="EMBL/GenBank/DDBJ databases">
        <title>Depth-based differentiation of microbial function through sediment-hosted aquifers and enrichment of novel symbionts in the deep terrestrial subsurface.</title>
        <authorList>
            <person name="Probst A.J."/>
            <person name="Ladd B."/>
            <person name="Jarett J.K."/>
            <person name="Geller-Mcgrath D.E."/>
            <person name="Sieber C.M.K."/>
            <person name="Emerson J.B."/>
            <person name="Anantharaman K."/>
            <person name="Thomas B.C."/>
            <person name="Malmstrom R."/>
            <person name="Stieglmeier M."/>
            <person name="Klingl A."/>
            <person name="Woyke T."/>
            <person name="Ryan C.M."/>
            <person name="Banfield J.F."/>
        </authorList>
    </citation>
    <scope>NUCLEOTIDE SEQUENCE [LARGE SCALE GENOMIC DNA]</scope>
</reference>
<name>A0A2M6WW70_9BACT</name>
<evidence type="ECO:0008006" key="3">
    <source>
        <dbReference type="Google" id="ProtNLM"/>
    </source>
</evidence>